<dbReference type="Gene3D" id="3.40.50.150">
    <property type="entry name" value="Vaccinia Virus protein VP39"/>
    <property type="match status" value="1"/>
</dbReference>
<dbReference type="SUPFAM" id="SSF53335">
    <property type="entry name" value="S-adenosyl-L-methionine-dependent methyltransferases"/>
    <property type="match status" value="1"/>
</dbReference>
<keyword evidence="2 3" id="KW-0808">Transferase</keyword>
<accession>A0A1X7FZ11</accession>
<dbReference type="CDD" id="cd02440">
    <property type="entry name" value="AdoMet_MTases"/>
    <property type="match status" value="1"/>
</dbReference>
<dbReference type="AlphaFoldDB" id="A0A1X7FZ11"/>
<dbReference type="Proteomes" id="UP000192934">
    <property type="component" value="Chromosome I"/>
</dbReference>
<dbReference type="PANTHER" id="PTHR43542:SF1">
    <property type="entry name" value="METHYLTRANSFERASE"/>
    <property type="match status" value="1"/>
</dbReference>
<dbReference type="PANTHER" id="PTHR43542">
    <property type="entry name" value="METHYLTRANSFERASE"/>
    <property type="match status" value="1"/>
</dbReference>
<dbReference type="EMBL" id="LT840185">
    <property type="protein sequence ID" value="SMF61360.1"/>
    <property type="molecule type" value="Genomic_DNA"/>
</dbReference>
<organism evidence="3 4">
    <name type="scientific">Allosphingosinicella indica</name>
    <dbReference type="NCBI Taxonomy" id="941907"/>
    <lineage>
        <taxon>Bacteria</taxon>
        <taxon>Pseudomonadati</taxon>
        <taxon>Pseudomonadota</taxon>
        <taxon>Alphaproteobacteria</taxon>
        <taxon>Sphingomonadales</taxon>
        <taxon>Sphingomonadaceae</taxon>
        <taxon>Allosphingosinicella</taxon>
    </lineage>
</organism>
<dbReference type="STRING" id="941907.SAMN06295910_0345"/>
<evidence type="ECO:0000256" key="1">
    <source>
        <dbReference type="ARBA" id="ARBA00022603"/>
    </source>
</evidence>
<dbReference type="GO" id="GO:0031167">
    <property type="term" value="P:rRNA methylation"/>
    <property type="evidence" value="ECO:0007669"/>
    <property type="project" value="InterPro"/>
</dbReference>
<dbReference type="InterPro" id="IPR029063">
    <property type="entry name" value="SAM-dependent_MTases_sf"/>
</dbReference>
<evidence type="ECO:0000313" key="3">
    <source>
        <dbReference type="EMBL" id="SMF61360.1"/>
    </source>
</evidence>
<dbReference type="Pfam" id="PF03602">
    <property type="entry name" value="Cons_hypoth95"/>
    <property type="match status" value="1"/>
</dbReference>
<dbReference type="OrthoDB" id="9803017at2"/>
<dbReference type="InterPro" id="IPR004398">
    <property type="entry name" value="RNA_MeTrfase_RsmD"/>
</dbReference>
<dbReference type="PIRSF" id="PIRSF004553">
    <property type="entry name" value="CHP00095"/>
    <property type="match status" value="1"/>
</dbReference>
<evidence type="ECO:0000256" key="2">
    <source>
        <dbReference type="ARBA" id="ARBA00022679"/>
    </source>
</evidence>
<evidence type="ECO:0000313" key="4">
    <source>
        <dbReference type="Proteomes" id="UP000192934"/>
    </source>
</evidence>
<proteinExistence type="predicted"/>
<protein>
    <submittedName>
        <fullName evidence="3">16S rRNA (Guanine966-N2)-methyltransferase</fullName>
    </submittedName>
</protein>
<gene>
    <name evidence="3" type="ORF">SAMN06295910_0345</name>
</gene>
<name>A0A1X7FZ11_9SPHN</name>
<sequence length="173" mass="18058">MRIIAGTWRGRPISAPMGGTTRPTTDRVREALFSMLASRIGTFEGLKVVDLFAGSGALGLEALSRGAAHCTFVERDPSAVAALRMNIAKLKADADIRAQGIESFMGGPYDLAFADAPYGSGAGEKALAHVSLAPGGWAAIETGKGETPEVPGFTTEATRAYGKARITLLRFTG</sequence>
<reference evidence="4" key="1">
    <citation type="submission" date="2017-04" db="EMBL/GenBank/DDBJ databases">
        <authorList>
            <person name="Varghese N."/>
            <person name="Submissions S."/>
        </authorList>
    </citation>
    <scope>NUCLEOTIDE SEQUENCE [LARGE SCALE GENOMIC DNA]</scope>
    <source>
        <strain evidence="4">Dd16</strain>
    </source>
</reference>
<dbReference type="NCBIfam" id="TIGR00095">
    <property type="entry name" value="16S rRNA (guanine(966)-N(2))-methyltransferase RsmD"/>
    <property type="match status" value="1"/>
</dbReference>
<dbReference type="RefSeq" id="WP_085217232.1">
    <property type="nucleotide sequence ID" value="NZ_LT840185.1"/>
</dbReference>
<keyword evidence="1 3" id="KW-0489">Methyltransferase</keyword>
<dbReference type="GO" id="GO:0008168">
    <property type="term" value="F:methyltransferase activity"/>
    <property type="evidence" value="ECO:0007669"/>
    <property type="project" value="UniProtKB-KW"/>
</dbReference>
<keyword evidence="4" id="KW-1185">Reference proteome</keyword>